<reference evidence="1" key="1">
    <citation type="submission" date="2022-12" db="EMBL/GenBank/DDBJ databases">
        <title>Draft genome sequences of 22 rhizogenic Agrobacterium biovar 1 strains, the causative agent of hairy root disease.</title>
        <authorList>
            <person name="Kim N."/>
            <person name="Vargas P."/>
            <person name="Rediers H."/>
        </authorList>
    </citation>
    <scope>NUCLEOTIDE SEQUENCE</scope>
    <source>
        <strain evidence="1">ST07.17.026</strain>
    </source>
</reference>
<dbReference type="AlphaFoldDB" id="A0A9X3QUL6"/>
<proteinExistence type="predicted"/>
<gene>
    <name evidence="1" type="ORF">O9X94_19025</name>
</gene>
<protein>
    <submittedName>
        <fullName evidence="1">Uncharacterized protein</fullName>
    </submittedName>
</protein>
<dbReference type="Proteomes" id="UP001151309">
    <property type="component" value="Unassembled WGS sequence"/>
</dbReference>
<dbReference type="EMBL" id="JAPZLT010000011">
    <property type="protein sequence ID" value="MCZ7911422.1"/>
    <property type="molecule type" value="Genomic_DNA"/>
</dbReference>
<sequence length="184" mass="20655">MGWETDRYEIANCPCGGGKIVQLRHSPDNGWSRPYDEFELDCGVCRNNWTLSYSGRELTEKASEQEASVASSAAHAAHAQILAYLEQLLRTYPLPDFKTQKQEFEFLTQAGLYRGKVGEYRYARRSAEMAEIATVRANSAIVPELVAHSGEDVEFDRLLKEVSQAAAIAKAKQSEIKRIKITTH</sequence>
<evidence type="ECO:0000313" key="1">
    <source>
        <dbReference type="EMBL" id="MCZ7911422.1"/>
    </source>
</evidence>
<name>A0A9X3QUL6_9HYPH</name>
<evidence type="ECO:0000313" key="2">
    <source>
        <dbReference type="Proteomes" id="UP001151309"/>
    </source>
</evidence>
<keyword evidence="2" id="KW-1185">Reference proteome</keyword>
<comment type="caution">
    <text evidence="1">The sequence shown here is derived from an EMBL/GenBank/DDBJ whole genome shotgun (WGS) entry which is preliminary data.</text>
</comment>
<accession>A0A9X3QUL6</accession>
<dbReference type="RefSeq" id="WP_269832208.1">
    <property type="nucleotide sequence ID" value="NZ_JAPZLT010000011.1"/>
</dbReference>
<organism evidence="1 2">
    <name type="scientific">Agrobacterium leguminum</name>
    <dbReference type="NCBI Taxonomy" id="2792015"/>
    <lineage>
        <taxon>Bacteria</taxon>
        <taxon>Pseudomonadati</taxon>
        <taxon>Pseudomonadota</taxon>
        <taxon>Alphaproteobacteria</taxon>
        <taxon>Hyphomicrobiales</taxon>
        <taxon>Rhizobiaceae</taxon>
        <taxon>Rhizobium/Agrobacterium group</taxon>
        <taxon>Agrobacterium</taxon>
    </lineage>
</organism>